<comment type="caution">
    <text evidence="3">The sequence shown here is derived from an EMBL/GenBank/DDBJ whole genome shotgun (WGS) entry which is preliminary data.</text>
</comment>
<protein>
    <submittedName>
        <fullName evidence="3">SpoIIE family protein phosphatase</fullName>
    </submittedName>
</protein>
<evidence type="ECO:0000313" key="4">
    <source>
        <dbReference type="Proteomes" id="UP001174050"/>
    </source>
</evidence>
<dbReference type="EMBL" id="JAUEPL010000024">
    <property type="protein sequence ID" value="MDN3295790.1"/>
    <property type="molecule type" value="Genomic_DNA"/>
</dbReference>
<dbReference type="InterPro" id="IPR039248">
    <property type="entry name" value="Ptase_RsbX"/>
</dbReference>
<feature type="compositionally biased region" description="Low complexity" evidence="1">
    <location>
        <begin position="39"/>
        <end position="56"/>
    </location>
</feature>
<dbReference type="InterPro" id="IPR036457">
    <property type="entry name" value="PPM-type-like_dom_sf"/>
</dbReference>
<dbReference type="SMART" id="SM00331">
    <property type="entry name" value="PP2C_SIG"/>
    <property type="match status" value="1"/>
</dbReference>
<accession>A0ABT7Z8F9</accession>
<dbReference type="Gene3D" id="3.60.40.10">
    <property type="entry name" value="PPM-type phosphatase domain"/>
    <property type="match status" value="1"/>
</dbReference>
<dbReference type="InterPro" id="IPR001932">
    <property type="entry name" value="PPM-type_phosphatase-like_dom"/>
</dbReference>
<evidence type="ECO:0000259" key="2">
    <source>
        <dbReference type="SMART" id="SM00331"/>
    </source>
</evidence>
<dbReference type="PANTHER" id="PTHR35801:SF1">
    <property type="entry name" value="PHOSPHOSERINE PHOSPHATASE RSBX"/>
    <property type="match status" value="1"/>
</dbReference>
<dbReference type="Proteomes" id="UP001174050">
    <property type="component" value="Unassembled WGS sequence"/>
</dbReference>
<dbReference type="Pfam" id="PF07228">
    <property type="entry name" value="SpoIIE"/>
    <property type="match status" value="1"/>
</dbReference>
<proteinExistence type="predicted"/>
<sequence length="395" mass="40614">MRAQNGPPNGPSTGPQGRPRTGPQAGSQTRSQTGRLGRPSPGTGAGPSESAGSAGSRTRPSPSITAHIRVDHYSAVQLAASAARRTALDQGLTGALPDQAAVLASELAGNVAKHAVHGSLYIQPLPLRPGVEILAVDRGPGMADVERCLTDGYTTTRTLGSGLGAVRRIADEFTVRTKEGAGTVVCARLGEPGSSAADSTTPGVGAVRVPADGETACGDSWGLAVTGDVRTALVVDGLGHGAPASEAAELAVRAFHRGADQPLPQLMRSMNRALRRSRGAAVGLLRLTGDGVEHCSVGNVRAVLLAHDGIRHRFGGQPGVVGWNMPEPRVHRIPADSGATALLHSDGIDSRWTHAPTPFLTALPAPLLAGALVHEYRRSRDDATVLTLGPARRDA</sequence>
<reference evidence="3" key="1">
    <citation type="submission" date="2023-06" db="EMBL/GenBank/DDBJ databases">
        <title>WGS-Sequencing of Streptomyces ficellus isolate 21 collected from sand in Gara Djebilet Iron Mine in Algeria.</title>
        <authorList>
            <person name="Zegers G.P."/>
            <person name="Gomez A."/>
            <person name="Gueddou A."/>
            <person name="Zahara A.F."/>
            <person name="Worth M."/>
            <person name="Sevigny J.L."/>
            <person name="Tisa L."/>
        </authorList>
    </citation>
    <scope>NUCLEOTIDE SEQUENCE</scope>
    <source>
        <strain evidence="3">AS11</strain>
    </source>
</reference>
<dbReference type="SUPFAM" id="SSF55874">
    <property type="entry name" value="ATPase domain of HSP90 chaperone/DNA topoisomerase II/histidine kinase"/>
    <property type="match status" value="1"/>
</dbReference>
<dbReference type="InterPro" id="IPR003594">
    <property type="entry name" value="HATPase_dom"/>
</dbReference>
<feature type="domain" description="PPM-type phosphatase" evidence="2">
    <location>
        <begin position="201"/>
        <end position="390"/>
    </location>
</feature>
<organism evidence="3 4">
    <name type="scientific">Streptomyces ficellus</name>
    <dbReference type="NCBI Taxonomy" id="1977088"/>
    <lineage>
        <taxon>Bacteria</taxon>
        <taxon>Bacillati</taxon>
        <taxon>Actinomycetota</taxon>
        <taxon>Actinomycetes</taxon>
        <taxon>Kitasatosporales</taxon>
        <taxon>Streptomycetaceae</taxon>
        <taxon>Streptomyces</taxon>
    </lineage>
</organism>
<feature type="region of interest" description="Disordered" evidence="1">
    <location>
        <begin position="1"/>
        <end position="62"/>
    </location>
</feature>
<dbReference type="SUPFAM" id="SSF81606">
    <property type="entry name" value="PP2C-like"/>
    <property type="match status" value="1"/>
</dbReference>
<evidence type="ECO:0000313" key="3">
    <source>
        <dbReference type="EMBL" id="MDN3295790.1"/>
    </source>
</evidence>
<dbReference type="RefSeq" id="WP_290112932.1">
    <property type="nucleotide sequence ID" value="NZ_JAUEPL010000024.1"/>
</dbReference>
<dbReference type="PANTHER" id="PTHR35801">
    <property type="entry name" value="PHOSPHOSERINE PHOSPHATASE RSBX"/>
    <property type="match status" value="1"/>
</dbReference>
<dbReference type="Pfam" id="PF13581">
    <property type="entry name" value="HATPase_c_2"/>
    <property type="match status" value="1"/>
</dbReference>
<dbReference type="Gene3D" id="3.30.565.10">
    <property type="entry name" value="Histidine kinase-like ATPase, C-terminal domain"/>
    <property type="match status" value="1"/>
</dbReference>
<name>A0ABT7Z8F9_9ACTN</name>
<feature type="compositionally biased region" description="Polar residues" evidence="1">
    <location>
        <begin position="24"/>
        <end position="34"/>
    </location>
</feature>
<gene>
    <name evidence="3" type="ORF">QWM81_17370</name>
</gene>
<keyword evidence="4" id="KW-1185">Reference proteome</keyword>
<evidence type="ECO:0000256" key="1">
    <source>
        <dbReference type="SAM" id="MobiDB-lite"/>
    </source>
</evidence>
<dbReference type="InterPro" id="IPR036890">
    <property type="entry name" value="HATPase_C_sf"/>
</dbReference>